<evidence type="ECO:0000313" key="2">
    <source>
        <dbReference type="EMBL" id="ATL65986.1"/>
    </source>
</evidence>
<protein>
    <submittedName>
        <fullName evidence="2">Uncharacterized protein</fullName>
    </submittedName>
</protein>
<evidence type="ECO:0000313" key="3">
    <source>
        <dbReference type="Proteomes" id="UP000221961"/>
    </source>
</evidence>
<gene>
    <name evidence="2" type="ORF">CRH09_06950</name>
</gene>
<sequence>MVVRVDGQDVGGQHQQGCGQADEHFGGAQGRVEGEGVVGNGHGYGGPDRFDGTRVLDKERCQGLGLVLP</sequence>
<accession>A0A291REH7</accession>
<reference evidence="2 3" key="1">
    <citation type="submission" date="2017-10" db="EMBL/GenBank/DDBJ databases">
        <title>Comparative genomics between pathogenic Norcardia.</title>
        <authorList>
            <person name="Zeng L."/>
        </authorList>
    </citation>
    <scope>NUCLEOTIDE SEQUENCE [LARGE SCALE GENOMIC DNA]</scope>
    <source>
        <strain evidence="2 3">NC_YFY_NT001</strain>
    </source>
</reference>
<dbReference type="Proteomes" id="UP000221961">
    <property type="component" value="Chromosome"/>
</dbReference>
<dbReference type="KEGG" id="ntp:CRH09_06950"/>
<name>A0A291REH7_9NOCA</name>
<dbReference type="EMBL" id="CP023778">
    <property type="protein sequence ID" value="ATL65986.1"/>
    <property type="molecule type" value="Genomic_DNA"/>
</dbReference>
<dbReference type="AlphaFoldDB" id="A0A291REH7"/>
<feature type="compositionally biased region" description="Low complexity" evidence="1">
    <location>
        <begin position="11"/>
        <end position="20"/>
    </location>
</feature>
<organism evidence="2 3">
    <name type="scientific">Nocardia terpenica</name>
    <dbReference type="NCBI Taxonomy" id="455432"/>
    <lineage>
        <taxon>Bacteria</taxon>
        <taxon>Bacillati</taxon>
        <taxon>Actinomycetota</taxon>
        <taxon>Actinomycetes</taxon>
        <taxon>Mycobacteriales</taxon>
        <taxon>Nocardiaceae</taxon>
        <taxon>Nocardia</taxon>
    </lineage>
</organism>
<feature type="compositionally biased region" description="Gly residues" evidence="1">
    <location>
        <begin position="36"/>
        <end position="46"/>
    </location>
</feature>
<proteinExistence type="predicted"/>
<feature type="region of interest" description="Disordered" evidence="1">
    <location>
        <begin position="1"/>
        <end position="53"/>
    </location>
</feature>
<evidence type="ECO:0000256" key="1">
    <source>
        <dbReference type="SAM" id="MobiDB-lite"/>
    </source>
</evidence>